<gene>
    <name evidence="6" type="ORF">Gferi_10030</name>
</gene>
<dbReference type="Gene3D" id="3.40.190.290">
    <property type="match status" value="1"/>
</dbReference>
<dbReference type="PANTHER" id="PTHR30126:SF64">
    <property type="entry name" value="HTH-TYPE TRANSCRIPTIONAL REGULATOR CITR"/>
    <property type="match status" value="1"/>
</dbReference>
<dbReference type="InterPro" id="IPR005119">
    <property type="entry name" value="LysR_subst-bd"/>
</dbReference>
<evidence type="ECO:0000256" key="1">
    <source>
        <dbReference type="ARBA" id="ARBA00009437"/>
    </source>
</evidence>
<evidence type="ECO:0000256" key="4">
    <source>
        <dbReference type="ARBA" id="ARBA00023163"/>
    </source>
</evidence>
<dbReference type="Proteomes" id="UP000095743">
    <property type="component" value="Chromosome"/>
</dbReference>
<keyword evidence="2" id="KW-0805">Transcription regulation</keyword>
<dbReference type="KEGG" id="gfe:Gferi_10030"/>
<keyword evidence="4" id="KW-0804">Transcription</keyword>
<dbReference type="SUPFAM" id="SSF53850">
    <property type="entry name" value="Periplasmic binding protein-like II"/>
    <property type="match status" value="1"/>
</dbReference>
<organism evidence="6 7">
    <name type="scientific">Geosporobacter ferrireducens</name>
    <dbReference type="NCBI Taxonomy" id="1424294"/>
    <lineage>
        <taxon>Bacteria</taxon>
        <taxon>Bacillati</taxon>
        <taxon>Bacillota</taxon>
        <taxon>Clostridia</taxon>
        <taxon>Peptostreptococcales</taxon>
        <taxon>Thermotaleaceae</taxon>
        <taxon>Geosporobacter</taxon>
    </lineage>
</organism>
<dbReference type="GO" id="GO:0003700">
    <property type="term" value="F:DNA-binding transcription factor activity"/>
    <property type="evidence" value="ECO:0007669"/>
    <property type="project" value="InterPro"/>
</dbReference>
<feature type="domain" description="HTH lysR-type" evidence="5">
    <location>
        <begin position="3"/>
        <end position="60"/>
    </location>
</feature>
<dbReference type="InterPro" id="IPR000847">
    <property type="entry name" value="LysR_HTH_N"/>
</dbReference>
<dbReference type="SUPFAM" id="SSF46785">
    <property type="entry name" value="Winged helix' DNA-binding domain"/>
    <property type="match status" value="1"/>
</dbReference>
<dbReference type="InterPro" id="IPR036390">
    <property type="entry name" value="WH_DNA-bd_sf"/>
</dbReference>
<evidence type="ECO:0000256" key="3">
    <source>
        <dbReference type="ARBA" id="ARBA00023125"/>
    </source>
</evidence>
<comment type="similarity">
    <text evidence="1">Belongs to the LysR transcriptional regulatory family.</text>
</comment>
<dbReference type="FunFam" id="1.10.10.10:FF:000001">
    <property type="entry name" value="LysR family transcriptional regulator"/>
    <property type="match status" value="1"/>
</dbReference>
<keyword evidence="3" id="KW-0238">DNA-binding</keyword>
<sequence>MDINFELYKVFYHVAKQLSFSEAAQQLYISQSAVSQSIKLLEEKLNCRLFIRHTKQVRLTQEGEALYRHIEQAYHFIKNGEKNIHQIHLLQQGEVRIGASDTICKYYLLPFIKEFHRQYPKVRIHITNRTSPVCIELLKKDLVDLAVVNLPEESLETSFHINHLAKVRYAFIAGEAFMDLKDREIPLKELERYPILTLEKNTTARSLLDAFLLQSQVEIIPEIEISSVDLLIEFAKIGLGISFVMQDSLKGILPSKDLFLLKIKEKLPQRNLAVLSHTNLPVPIAASRFLDLLIR</sequence>
<accession>A0A1D8GG48</accession>
<dbReference type="CDD" id="cd05466">
    <property type="entry name" value="PBP2_LTTR_substrate"/>
    <property type="match status" value="1"/>
</dbReference>
<keyword evidence="7" id="KW-1185">Reference proteome</keyword>
<dbReference type="InterPro" id="IPR036388">
    <property type="entry name" value="WH-like_DNA-bd_sf"/>
</dbReference>
<name>A0A1D8GG48_9FIRM</name>
<dbReference type="GO" id="GO:0000976">
    <property type="term" value="F:transcription cis-regulatory region binding"/>
    <property type="evidence" value="ECO:0007669"/>
    <property type="project" value="TreeGrafter"/>
</dbReference>
<protein>
    <submittedName>
        <fullName evidence="6">LysR family transcriptional regulator</fullName>
    </submittedName>
</protein>
<dbReference type="PRINTS" id="PR00039">
    <property type="entry name" value="HTHLYSR"/>
</dbReference>
<dbReference type="EMBL" id="CP017269">
    <property type="protein sequence ID" value="AOT69888.1"/>
    <property type="molecule type" value="Genomic_DNA"/>
</dbReference>
<dbReference type="Gene3D" id="1.10.10.10">
    <property type="entry name" value="Winged helix-like DNA-binding domain superfamily/Winged helix DNA-binding domain"/>
    <property type="match status" value="1"/>
</dbReference>
<dbReference type="Pfam" id="PF00126">
    <property type="entry name" value="HTH_1"/>
    <property type="match status" value="1"/>
</dbReference>
<evidence type="ECO:0000256" key="2">
    <source>
        <dbReference type="ARBA" id="ARBA00023015"/>
    </source>
</evidence>
<proteinExistence type="inferred from homology"/>
<dbReference type="AlphaFoldDB" id="A0A1D8GG48"/>
<dbReference type="Pfam" id="PF03466">
    <property type="entry name" value="LysR_substrate"/>
    <property type="match status" value="1"/>
</dbReference>
<reference evidence="6 7" key="1">
    <citation type="submission" date="2016-09" db="EMBL/GenBank/DDBJ databases">
        <title>Genomic analysis reveals versatility of anaerobic energy metabolism of Geosporobacter ferrireducens IRF9 of phylum Firmicutes.</title>
        <authorList>
            <person name="Kim S.-J."/>
        </authorList>
    </citation>
    <scope>NUCLEOTIDE SEQUENCE [LARGE SCALE GENOMIC DNA]</scope>
    <source>
        <strain evidence="6 7">IRF9</strain>
    </source>
</reference>
<dbReference type="OrthoDB" id="9778774at2"/>
<dbReference type="PANTHER" id="PTHR30126">
    <property type="entry name" value="HTH-TYPE TRANSCRIPTIONAL REGULATOR"/>
    <property type="match status" value="1"/>
</dbReference>
<evidence type="ECO:0000313" key="7">
    <source>
        <dbReference type="Proteomes" id="UP000095743"/>
    </source>
</evidence>
<dbReference type="RefSeq" id="WP_069976039.1">
    <property type="nucleotide sequence ID" value="NZ_CP017269.1"/>
</dbReference>
<evidence type="ECO:0000259" key="5">
    <source>
        <dbReference type="PROSITE" id="PS50931"/>
    </source>
</evidence>
<dbReference type="PROSITE" id="PS50931">
    <property type="entry name" value="HTH_LYSR"/>
    <property type="match status" value="1"/>
</dbReference>
<evidence type="ECO:0000313" key="6">
    <source>
        <dbReference type="EMBL" id="AOT69888.1"/>
    </source>
</evidence>
<dbReference type="STRING" id="1424294.Gferi_10030"/>